<dbReference type="Proteomes" id="UP001291687">
    <property type="component" value="Unassembled WGS sequence"/>
</dbReference>
<protein>
    <submittedName>
        <fullName evidence="1">Virulence RhuM family N-terminal domain protein</fullName>
    </submittedName>
</protein>
<sequence length="97" mass="11024">MVEVRSELENQVAIFKNESGDIEVSVKLSDETTCLTQAQIAKLFDKERSVITKHISNILKEEELETSVCANFAHTGLDGKTYQTQYYNLVIILPRVF</sequence>
<accession>A0ABU5NBL8</accession>
<dbReference type="RefSeq" id="WP_322776472.1">
    <property type="nucleotide sequence ID" value="NZ_JARJFB010000027.1"/>
</dbReference>
<comment type="caution">
    <text evidence="1">The sequence shown here is derived from an EMBL/GenBank/DDBJ whole genome shotgun (WGS) entry which is preliminary data.</text>
</comment>
<name>A0ABU5NBL8_9RICK</name>
<reference evidence="1 2" key="1">
    <citation type="submission" date="2023-03" db="EMBL/GenBank/DDBJ databases">
        <title>Host association and intracellularity evolved multiple times independently in the Rickettsiales.</title>
        <authorList>
            <person name="Castelli M."/>
            <person name="Nardi T."/>
            <person name="Gammuto L."/>
            <person name="Bellinzona G."/>
            <person name="Sabaneyeva E."/>
            <person name="Potekhin A."/>
            <person name="Serra V."/>
            <person name="Petroni G."/>
            <person name="Sassera D."/>
        </authorList>
    </citation>
    <scope>NUCLEOTIDE SEQUENCE [LARGE SCALE GENOMIC DNA]</scope>
    <source>
        <strain evidence="1 2">Sr 2-6</strain>
    </source>
</reference>
<evidence type="ECO:0000313" key="1">
    <source>
        <dbReference type="EMBL" id="MEA0970568.1"/>
    </source>
</evidence>
<gene>
    <name evidence="1" type="ORF">Megvenef_00534</name>
</gene>
<proteinExistence type="predicted"/>
<dbReference type="PANTHER" id="PTHR35810">
    <property type="entry name" value="CYTOPLASMIC PROTEIN-RELATED"/>
    <property type="match status" value="1"/>
</dbReference>
<organism evidence="1 2">
    <name type="scientific">Candidatus Megaera venefica</name>
    <dbReference type="NCBI Taxonomy" id="2055910"/>
    <lineage>
        <taxon>Bacteria</taxon>
        <taxon>Pseudomonadati</taxon>
        <taxon>Pseudomonadota</taxon>
        <taxon>Alphaproteobacteria</taxon>
        <taxon>Rickettsiales</taxon>
        <taxon>Rickettsiaceae</taxon>
        <taxon>Candidatus Megaera</taxon>
    </lineage>
</organism>
<evidence type="ECO:0000313" key="2">
    <source>
        <dbReference type="Proteomes" id="UP001291687"/>
    </source>
</evidence>
<dbReference type="EMBL" id="JARJFB010000027">
    <property type="protein sequence ID" value="MEA0970568.1"/>
    <property type="molecule type" value="Genomic_DNA"/>
</dbReference>
<keyword evidence="2" id="KW-1185">Reference proteome</keyword>
<dbReference type="PANTHER" id="PTHR35810:SF1">
    <property type="entry name" value="CYTOPLASMIC PROTEIN"/>
    <property type="match status" value="1"/>
</dbReference>